<reference evidence="3" key="1">
    <citation type="submission" date="2010-02" db="EMBL/GenBank/DDBJ databases">
        <title>Complete sequence of Ferroglobus placidus DSM 10642.</title>
        <authorList>
            <consortium name="US DOE Joint Genome Institute"/>
            <person name="Lucas S."/>
            <person name="Copeland A."/>
            <person name="Lapidus A."/>
            <person name="Cheng J.-F."/>
            <person name="Bruce D."/>
            <person name="Goodwin L."/>
            <person name="Pitluck S."/>
            <person name="Saunders E."/>
            <person name="Brettin T."/>
            <person name="Detter J.C."/>
            <person name="Han C."/>
            <person name="Tapia R."/>
            <person name="Larimer F."/>
            <person name="Land M."/>
            <person name="Hauser L."/>
            <person name="Kyrpides N."/>
            <person name="Ivanova N."/>
            <person name="Holmes D."/>
            <person name="Lovley D."/>
            <person name="Kyrpides N."/>
            <person name="Anderson I.J."/>
            <person name="Woyke T."/>
        </authorList>
    </citation>
    <scope>NUCLEOTIDE SEQUENCE [LARGE SCALE GENOMIC DNA]</scope>
    <source>
        <strain evidence="3">DSM 10642 / AEDII12DO</strain>
    </source>
</reference>
<evidence type="ECO:0000313" key="2">
    <source>
        <dbReference type="EMBL" id="ADC66017.1"/>
    </source>
</evidence>
<organism evidence="2 3">
    <name type="scientific">Ferroglobus placidus (strain DSM 10642 / AEDII12DO)</name>
    <dbReference type="NCBI Taxonomy" id="589924"/>
    <lineage>
        <taxon>Archaea</taxon>
        <taxon>Methanobacteriati</taxon>
        <taxon>Methanobacteriota</taxon>
        <taxon>Archaeoglobi</taxon>
        <taxon>Archaeoglobales</taxon>
        <taxon>Archaeoglobaceae</taxon>
        <taxon>Ferroglobus</taxon>
    </lineage>
</organism>
<sequence length="108" mass="12809">MFIIIQHPFKFLQTVNKFTMEKLKKLMKPSNIKILFLLESGEKRWSELEKSLNKKQVSESLKELIDLRLVRAEERTRGLKTYKVYSLTKKGKALVKELKTILKILEDE</sequence>
<dbReference type="InterPro" id="IPR036390">
    <property type="entry name" value="WH_DNA-bd_sf"/>
</dbReference>
<name>D3RZV4_FERPA</name>
<dbReference type="HOGENOM" id="CLU_2190928_0_0_2"/>
<evidence type="ECO:0000313" key="3">
    <source>
        <dbReference type="Proteomes" id="UP000002613"/>
    </source>
</evidence>
<dbReference type="Proteomes" id="UP000002613">
    <property type="component" value="Chromosome"/>
</dbReference>
<dbReference type="AlphaFoldDB" id="D3RZV4"/>
<dbReference type="Pfam" id="PF01638">
    <property type="entry name" value="HxlR"/>
    <property type="match status" value="1"/>
</dbReference>
<dbReference type="KEGG" id="fpl:Ferp_1877"/>
<reference evidence="2 3" key="2">
    <citation type="journal article" date="2011" name="Stand. Genomic Sci.">
        <title>Complete genome sequence of Ferroglobus placidus AEDII12DO.</title>
        <authorList>
            <person name="Anderson I."/>
            <person name="Risso C."/>
            <person name="Holmes D."/>
            <person name="Lucas S."/>
            <person name="Copeland A."/>
            <person name="Lapidus A."/>
            <person name="Cheng J.F."/>
            <person name="Bruce D."/>
            <person name="Goodwin L."/>
            <person name="Pitluck S."/>
            <person name="Saunders E."/>
            <person name="Brettin T."/>
            <person name="Detter J.C."/>
            <person name="Han C."/>
            <person name="Tapia R."/>
            <person name="Larimer F."/>
            <person name="Land M."/>
            <person name="Hauser L."/>
            <person name="Woyke T."/>
            <person name="Lovley D."/>
            <person name="Kyrpides N."/>
            <person name="Ivanova N."/>
        </authorList>
    </citation>
    <scope>NUCLEOTIDE SEQUENCE [LARGE SCALE GENOMIC DNA]</scope>
    <source>
        <strain evidence="3">DSM 10642 / AEDII12DO</strain>
    </source>
</reference>
<feature type="domain" description="HTH hxlR-type" evidence="1">
    <location>
        <begin position="32"/>
        <end position="103"/>
    </location>
</feature>
<evidence type="ECO:0000259" key="1">
    <source>
        <dbReference type="Pfam" id="PF01638"/>
    </source>
</evidence>
<dbReference type="eggNOG" id="arCOG01057">
    <property type="taxonomic scope" value="Archaea"/>
</dbReference>
<dbReference type="EMBL" id="CP001899">
    <property type="protein sequence ID" value="ADC66017.1"/>
    <property type="molecule type" value="Genomic_DNA"/>
</dbReference>
<dbReference type="InterPro" id="IPR002577">
    <property type="entry name" value="HTH_HxlR"/>
</dbReference>
<keyword evidence="3" id="KW-1185">Reference proteome</keyword>
<dbReference type="Gene3D" id="1.10.10.10">
    <property type="entry name" value="Winged helix-like DNA-binding domain superfamily/Winged helix DNA-binding domain"/>
    <property type="match status" value="1"/>
</dbReference>
<dbReference type="PaxDb" id="589924-Ferp_1877"/>
<proteinExistence type="predicted"/>
<dbReference type="STRING" id="589924.Ferp_1877"/>
<dbReference type="InterPro" id="IPR036388">
    <property type="entry name" value="WH-like_DNA-bd_sf"/>
</dbReference>
<accession>D3RZV4</accession>
<protein>
    <submittedName>
        <fullName evidence="2">Teicoplanin resistance operon transcriptional regulator TcaR</fullName>
    </submittedName>
</protein>
<gene>
    <name evidence="2" type="ordered locus">Ferp_1877</name>
</gene>
<dbReference type="SUPFAM" id="SSF46785">
    <property type="entry name" value="Winged helix' DNA-binding domain"/>
    <property type="match status" value="1"/>
</dbReference>